<proteinExistence type="inferred from homology"/>
<feature type="binding site" evidence="7">
    <location>
        <position position="63"/>
    </location>
    <ligand>
        <name>Zn(2+)</name>
        <dbReference type="ChEBI" id="CHEBI:29105"/>
        <label>2</label>
    </ligand>
</feature>
<dbReference type="InterPro" id="IPR036866">
    <property type="entry name" value="RibonucZ/Hydroxyglut_hydro"/>
</dbReference>
<comment type="catalytic activity">
    <reaction evidence="1 7">
        <text>an S-(2-hydroxyacyl)glutathione + H2O = a 2-hydroxy carboxylate + glutathione + H(+)</text>
        <dbReference type="Rhea" id="RHEA:21864"/>
        <dbReference type="ChEBI" id="CHEBI:15377"/>
        <dbReference type="ChEBI" id="CHEBI:15378"/>
        <dbReference type="ChEBI" id="CHEBI:57925"/>
        <dbReference type="ChEBI" id="CHEBI:58896"/>
        <dbReference type="ChEBI" id="CHEBI:71261"/>
        <dbReference type="EC" id="3.1.2.6"/>
    </reaction>
</comment>
<dbReference type="PANTHER" id="PTHR43705:SF1">
    <property type="entry name" value="HYDROXYACYLGLUTATHIONE HYDROLASE GLOB"/>
    <property type="match status" value="1"/>
</dbReference>
<accession>A0A217ED82</accession>
<comment type="subunit">
    <text evidence="7">Monomer.</text>
</comment>
<evidence type="ECO:0000256" key="5">
    <source>
        <dbReference type="ARBA" id="ARBA00022801"/>
    </source>
</evidence>
<dbReference type="EMBL" id="FZLN01000001">
    <property type="protein sequence ID" value="SNQ28431.1"/>
    <property type="molecule type" value="Genomic_DNA"/>
</dbReference>
<feature type="binding site" evidence="7">
    <location>
        <position position="174"/>
    </location>
    <ligand>
        <name>Zn(2+)</name>
        <dbReference type="ChEBI" id="CHEBI:29105"/>
        <label>2</label>
    </ligand>
</feature>
<feature type="binding site" evidence="7">
    <location>
        <position position="136"/>
    </location>
    <ligand>
        <name>Zn(2+)</name>
        <dbReference type="ChEBI" id="CHEBI:29105"/>
        <label>2</label>
    </ligand>
</feature>
<dbReference type="GO" id="GO:0046872">
    <property type="term" value="F:metal ion binding"/>
    <property type="evidence" value="ECO:0007669"/>
    <property type="project" value="UniProtKB-KW"/>
</dbReference>
<evidence type="ECO:0000256" key="2">
    <source>
        <dbReference type="ARBA" id="ARBA00004963"/>
    </source>
</evidence>
<keyword evidence="6 7" id="KW-0862">Zinc</keyword>
<evidence type="ECO:0000256" key="7">
    <source>
        <dbReference type="HAMAP-Rule" id="MF_01374"/>
    </source>
</evidence>
<evidence type="ECO:0000256" key="3">
    <source>
        <dbReference type="ARBA" id="ARBA00006759"/>
    </source>
</evidence>
<dbReference type="Pfam" id="PF16123">
    <property type="entry name" value="HAGH_C"/>
    <property type="match status" value="1"/>
</dbReference>
<comment type="function">
    <text evidence="7">Thiolesterase that catalyzes the hydrolysis of S-D-lactoyl-glutathione to form glutathione and D-lactic acid.</text>
</comment>
<dbReference type="SMART" id="SM00849">
    <property type="entry name" value="Lactamase_B"/>
    <property type="match status" value="1"/>
</dbReference>
<organism evidence="9 10">
    <name type="scientific">Acinetobacter apis</name>
    <dbReference type="NCBI Taxonomy" id="1229165"/>
    <lineage>
        <taxon>Bacteria</taxon>
        <taxon>Pseudomonadati</taxon>
        <taxon>Pseudomonadota</taxon>
        <taxon>Gammaproteobacteria</taxon>
        <taxon>Moraxellales</taxon>
        <taxon>Moraxellaceae</taxon>
        <taxon>Acinetobacter</taxon>
    </lineage>
</organism>
<dbReference type="InterPro" id="IPR032282">
    <property type="entry name" value="HAGH_C"/>
</dbReference>
<gene>
    <name evidence="7" type="primary">gloB</name>
    <name evidence="9" type="ORF">SAMN05444584_0354</name>
</gene>
<dbReference type="InterPro" id="IPR035680">
    <property type="entry name" value="Clx_II_MBL"/>
</dbReference>
<dbReference type="UniPathway" id="UPA00619">
    <property type="reaction ID" value="UER00676"/>
</dbReference>
<keyword evidence="10" id="KW-1185">Reference proteome</keyword>
<dbReference type="Gene3D" id="3.60.15.10">
    <property type="entry name" value="Ribonuclease Z/Hydroxyacylglutathione hydrolase-like"/>
    <property type="match status" value="1"/>
</dbReference>
<dbReference type="RefSeq" id="WP_088822468.1">
    <property type="nucleotide sequence ID" value="NZ_FZLN01000001.1"/>
</dbReference>
<dbReference type="InterPro" id="IPR001279">
    <property type="entry name" value="Metallo-B-lactamas"/>
</dbReference>
<dbReference type="HAMAP" id="MF_01374">
    <property type="entry name" value="Glyoxalase_2"/>
    <property type="match status" value="1"/>
</dbReference>
<dbReference type="Pfam" id="PF00753">
    <property type="entry name" value="Lactamase_B"/>
    <property type="match status" value="1"/>
</dbReference>
<dbReference type="InterPro" id="IPR050110">
    <property type="entry name" value="Glyoxalase_II_hydrolase"/>
</dbReference>
<comment type="similarity">
    <text evidence="3 7">Belongs to the metallo-beta-lactamase superfamily. Glyoxalase II family.</text>
</comment>
<feature type="binding site" evidence="7">
    <location>
        <position position="61"/>
    </location>
    <ligand>
        <name>Zn(2+)</name>
        <dbReference type="ChEBI" id="CHEBI:29105"/>
        <label>1</label>
    </ligand>
</feature>
<evidence type="ECO:0000259" key="8">
    <source>
        <dbReference type="SMART" id="SM00849"/>
    </source>
</evidence>
<feature type="binding site" evidence="7">
    <location>
        <position position="117"/>
    </location>
    <ligand>
        <name>Zn(2+)</name>
        <dbReference type="ChEBI" id="CHEBI:29105"/>
        <label>1</label>
    </ligand>
</feature>
<feature type="domain" description="Metallo-beta-lactamase" evidence="8">
    <location>
        <begin position="16"/>
        <end position="174"/>
    </location>
</feature>
<dbReference type="PANTHER" id="PTHR43705">
    <property type="entry name" value="HYDROXYACYLGLUTATHIONE HYDROLASE"/>
    <property type="match status" value="1"/>
</dbReference>
<evidence type="ECO:0000256" key="4">
    <source>
        <dbReference type="ARBA" id="ARBA00022723"/>
    </source>
</evidence>
<feature type="binding site" evidence="7">
    <location>
        <position position="59"/>
    </location>
    <ligand>
        <name>Zn(2+)</name>
        <dbReference type="ChEBI" id="CHEBI:29105"/>
        <label>1</label>
    </ligand>
</feature>
<dbReference type="NCBIfam" id="TIGR03413">
    <property type="entry name" value="GSH_gloB"/>
    <property type="match status" value="1"/>
</dbReference>
<dbReference type="PIRSF" id="PIRSF005457">
    <property type="entry name" value="Glx"/>
    <property type="match status" value="1"/>
</dbReference>
<evidence type="ECO:0000313" key="10">
    <source>
        <dbReference type="Proteomes" id="UP000243463"/>
    </source>
</evidence>
<dbReference type="CDD" id="cd07723">
    <property type="entry name" value="hydroxyacylglutathione_hydrolase_MBL-fold"/>
    <property type="match status" value="1"/>
</dbReference>
<sequence>MSNFKVHLIDVHNKMQNYIWVIENTSNQHAVVIDPTEAAPVLELVQQHQLHIQQIWITHWHKDHTFGVPELLQHTSVPVYGPDAEKAKIPVLSHFLHDHDQLTFDGLTVEVIATPGHTLGHISYFVPAIEAAFVGDTLFAMGCGRVFEGTHEQMFHSLQRLAKLPKETRLYCGHEYTLANAQFSLTIEPDNTALQARTAEVEQLRAQQLPTLPTQLAIELETNLFLRAQTAEEFSKIRTLKDQS</sequence>
<protein>
    <recommendedName>
        <fullName evidence="7">Hydroxyacylglutathione hydrolase</fullName>
        <ecNumber evidence="7">3.1.2.6</ecNumber>
    </recommendedName>
    <alternativeName>
        <fullName evidence="7">Glyoxalase II</fullName>
        <shortName evidence="7">Glx II</shortName>
    </alternativeName>
</protein>
<dbReference type="InterPro" id="IPR017782">
    <property type="entry name" value="Hydroxyacylglutathione_Hdrlase"/>
</dbReference>
<dbReference type="SUPFAM" id="SSF56281">
    <property type="entry name" value="Metallo-hydrolase/oxidoreductase"/>
    <property type="match status" value="1"/>
</dbReference>
<name>A0A217ED82_9GAMM</name>
<keyword evidence="5 7" id="KW-0378">Hydrolase</keyword>
<dbReference type="GO" id="GO:0019243">
    <property type="term" value="P:methylglyoxal catabolic process to D-lactate via S-lactoyl-glutathione"/>
    <property type="evidence" value="ECO:0007669"/>
    <property type="project" value="UniProtKB-UniRule"/>
</dbReference>
<feature type="binding site" evidence="7">
    <location>
        <position position="136"/>
    </location>
    <ligand>
        <name>Zn(2+)</name>
        <dbReference type="ChEBI" id="CHEBI:29105"/>
        <label>1</label>
    </ligand>
</feature>
<comment type="cofactor">
    <cofactor evidence="7">
        <name>Zn(2+)</name>
        <dbReference type="ChEBI" id="CHEBI:29105"/>
    </cofactor>
    <text evidence="7">Binds 2 Zn(2+) ions per subunit.</text>
</comment>
<dbReference type="GO" id="GO:0004416">
    <property type="term" value="F:hydroxyacylglutathione hydrolase activity"/>
    <property type="evidence" value="ECO:0007669"/>
    <property type="project" value="UniProtKB-UniRule"/>
</dbReference>
<feature type="binding site" evidence="7">
    <location>
        <position position="64"/>
    </location>
    <ligand>
        <name>Zn(2+)</name>
        <dbReference type="ChEBI" id="CHEBI:29105"/>
        <label>2</label>
    </ligand>
</feature>
<dbReference type="EC" id="3.1.2.6" evidence="7"/>
<reference evidence="10" key="1">
    <citation type="submission" date="2017-06" db="EMBL/GenBank/DDBJ databases">
        <authorList>
            <person name="Varghese N."/>
            <person name="Submissions S."/>
        </authorList>
    </citation>
    <scope>NUCLEOTIDE SEQUENCE [LARGE SCALE GENOMIC DNA]</scope>
    <source>
        <strain evidence="10">ANC 5114</strain>
    </source>
</reference>
<dbReference type="Proteomes" id="UP000243463">
    <property type="component" value="Unassembled WGS sequence"/>
</dbReference>
<evidence type="ECO:0000256" key="6">
    <source>
        <dbReference type="ARBA" id="ARBA00022833"/>
    </source>
</evidence>
<keyword evidence="4 7" id="KW-0479">Metal-binding</keyword>
<dbReference type="AlphaFoldDB" id="A0A217ED82"/>
<evidence type="ECO:0000313" key="9">
    <source>
        <dbReference type="EMBL" id="SNQ28431.1"/>
    </source>
</evidence>
<comment type="pathway">
    <text evidence="2 7">Secondary metabolite metabolism; methylglyoxal degradation; (R)-lactate from methylglyoxal: step 2/2.</text>
</comment>
<evidence type="ECO:0000256" key="1">
    <source>
        <dbReference type="ARBA" id="ARBA00001623"/>
    </source>
</evidence>
<dbReference type="OrthoDB" id="9802248at2"/>